<feature type="transmembrane region" description="Helical" evidence="1">
    <location>
        <begin position="412"/>
        <end position="433"/>
    </location>
</feature>
<accession>A0ABU6HHP4</accession>
<dbReference type="Pfam" id="PF13687">
    <property type="entry name" value="DUF4153"/>
    <property type="match status" value="1"/>
</dbReference>
<dbReference type="Proteomes" id="UP001348149">
    <property type="component" value="Unassembled WGS sequence"/>
</dbReference>
<feature type="transmembrane region" description="Helical" evidence="1">
    <location>
        <begin position="381"/>
        <end position="400"/>
    </location>
</feature>
<keyword evidence="3" id="KW-1185">Reference proteome</keyword>
<feature type="transmembrane region" description="Helical" evidence="1">
    <location>
        <begin position="346"/>
        <end position="369"/>
    </location>
</feature>
<name>A0ABU6HHP4_9RHOB</name>
<protein>
    <submittedName>
        <fullName evidence="2">DUF4173 domain-containing protein</fullName>
    </submittedName>
</protein>
<dbReference type="EMBL" id="JAYLLH010000009">
    <property type="protein sequence ID" value="MEC3861309.1"/>
    <property type="molecule type" value="Genomic_DNA"/>
</dbReference>
<evidence type="ECO:0000256" key="1">
    <source>
        <dbReference type="SAM" id="Phobius"/>
    </source>
</evidence>
<proteinExistence type="predicted"/>
<keyword evidence="1" id="KW-0472">Membrane</keyword>
<keyword evidence="1" id="KW-1133">Transmembrane helix</keyword>
<keyword evidence="1" id="KW-0812">Transmembrane</keyword>
<evidence type="ECO:0000313" key="3">
    <source>
        <dbReference type="Proteomes" id="UP001348149"/>
    </source>
</evidence>
<dbReference type="InterPro" id="IPR025291">
    <property type="entry name" value="DUF4153"/>
</dbReference>
<comment type="caution">
    <text evidence="2">The sequence shown here is derived from an EMBL/GenBank/DDBJ whole genome shotgun (WGS) entry which is preliminary data.</text>
</comment>
<feature type="transmembrane region" description="Helical" evidence="1">
    <location>
        <begin position="316"/>
        <end position="334"/>
    </location>
</feature>
<feature type="transmembrane region" description="Helical" evidence="1">
    <location>
        <begin position="274"/>
        <end position="296"/>
    </location>
</feature>
<dbReference type="RefSeq" id="WP_326297025.1">
    <property type="nucleotide sequence ID" value="NZ_JAYLLH010000009.1"/>
</dbReference>
<feature type="transmembrane region" description="Helical" evidence="1">
    <location>
        <begin position="192"/>
        <end position="213"/>
    </location>
</feature>
<evidence type="ECO:0000313" key="2">
    <source>
        <dbReference type="EMBL" id="MEC3861309.1"/>
    </source>
</evidence>
<feature type="transmembrane region" description="Helical" evidence="1">
    <location>
        <begin position="72"/>
        <end position="88"/>
    </location>
</feature>
<sequence>MQQTLTLRGLPATLARDGWWLATETHPLGTAQPPLSPGSARSATGPGPRRAGMLLALVLLADLLFWRHAPGLSLAVFAAAIFAVAWIVSTPRRNTALPALVLIVSALPVLDYVQPVSVFLLLLGLVVSLAWLHLPPGQGATPLLSAAGRLARSLPLRGMQDLVGALRQVNSFRAPLATGDGWPLIRNLMRNWAFPIGGALILMSLLVVANPVIDRSIYNLLNWQIDAAGLLRRALFWIGLALILWPVLQPLPAAPKKVSKTGRTWHFGLNAGSVLRSLWVFNAMLAVQTMMDASILLGGANLPEGVSYATYAHRGAYPLLITALLAGGFALAARPFLREHRALKPLLVLWLVQNVALCASAALRLEIYIDAYGLTFLRIRALIWIALVAAGLLLTAWQILRARSNGWLLARAAMLGIGTLYFASFVNFSAIIADNILSRMEKGLRSDFSYLCDLDDTAAGVIIDHDVKNWDGRRLYCPIAAPQIKDWRDWGFRKARLARYVFTTEETGAPQ</sequence>
<organism evidence="2 3">
    <name type="scientific">Mesobacterium hydrothermale</name>
    <dbReference type="NCBI Taxonomy" id="3111907"/>
    <lineage>
        <taxon>Bacteria</taxon>
        <taxon>Pseudomonadati</taxon>
        <taxon>Pseudomonadota</taxon>
        <taxon>Alphaproteobacteria</taxon>
        <taxon>Rhodobacterales</taxon>
        <taxon>Roseobacteraceae</taxon>
        <taxon>Mesobacterium</taxon>
    </lineage>
</organism>
<feature type="transmembrane region" description="Helical" evidence="1">
    <location>
        <begin position="233"/>
        <end position="253"/>
    </location>
</feature>
<reference evidence="2 3" key="1">
    <citation type="submission" date="2024-01" db="EMBL/GenBank/DDBJ databases">
        <title>Mesobacterium rodlantinim sp. nov., isolated from shallow sea hydrothermal systems off Kueishantao Island.</title>
        <authorList>
            <person name="Su Z."/>
            <person name="Tang K."/>
        </authorList>
    </citation>
    <scope>NUCLEOTIDE SEQUENCE [LARGE SCALE GENOMIC DNA]</scope>
    <source>
        <strain evidence="2 3">TK19101</strain>
    </source>
</reference>
<gene>
    <name evidence="2" type="ORF">VK792_08435</name>
</gene>